<keyword evidence="3" id="KW-1185">Reference proteome</keyword>
<keyword evidence="1" id="KW-0812">Transmembrane</keyword>
<name>A0ABW2TL17_9PSEU</name>
<sequence>MFTTQGYLGWHWLAVAVATALTIAAGVWARRATGGVAVEPDAYGTALLAGGHCRVAHTALAGLVARRAVRVDRLGRVHVIDGALPADPVEGAVLTDLRAGGGLAFPAFAANQAYLDLLDRMAAAGHVPERGRVKRVRGLVWLWAAIVAAGAVRFAVSAHGGSLAGDLLLALAVTAVLAAVLFKWIGDSDSPRPTRRGRRARAVARRAAPVAGAVLLPVALVGLSAYPDPEVATVLTAVASSEERDTNGCGGCGD</sequence>
<dbReference type="Proteomes" id="UP001596512">
    <property type="component" value="Unassembled WGS sequence"/>
</dbReference>
<dbReference type="NCBIfam" id="TIGR04222">
    <property type="entry name" value="near_uncomplex"/>
    <property type="match status" value="1"/>
</dbReference>
<feature type="transmembrane region" description="Helical" evidence="1">
    <location>
        <begin position="168"/>
        <end position="186"/>
    </location>
</feature>
<protein>
    <submittedName>
        <fullName evidence="2">TIGR04222 domain-containing membrane protein</fullName>
    </submittedName>
</protein>
<feature type="transmembrane region" description="Helical" evidence="1">
    <location>
        <begin position="138"/>
        <end position="156"/>
    </location>
</feature>
<keyword evidence="1" id="KW-0472">Membrane</keyword>
<organism evidence="2 3">
    <name type="scientific">Actinokineospora soli</name>
    <dbReference type="NCBI Taxonomy" id="1048753"/>
    <lineage>
        <taxon>Bacteria</taxon>
        <taxon>Bacillati</taxon>
        <taxon>Actinomycetota</taxon>
        <taxon>Actinomycetes</taxon>
        <taxon>Pseudonocardiales</taxon>
        <taxon>Pseudonocardiaceae</taxon>
        <taxon>Actinokineospora</taxon>
    </lineage>
</organism>
<evidence type="ECO:0000313" key="3">
    <source>
        <dbReference type="Proteomes" id="UP001596512"/>
    </source>
</evidence>
<gene>
    <name evidence="2" type="ORF">ACFQV2_08640</name>
</gene>
<dbReference type="InterPro" id="IPR026467">
    <property type="entry name" value="Ser/Gly_Cys_C_dom"/>
</dbReference>
<keyword evidence="1" id="KW-1133">Transmembrane helix</keyword>
<accession>A0ABW2TL17</accession>
<dbReference type="EMBL" id="JBHTEY010000004">
    <property type="protein sequence ID" value="MFC7613652.1"/>
    <property type="molecule type" value="Genomic_DNA"/>
</dbReference>
<evidence type="ECO:0000256" key="1">
    <source>
        <dbReference type="SAM" id="Phobius"/>
    </source>
</evidence>
<reference evidence="3" key="1">
    <citation type="journal article" date="2019" name="Int. J. Syst. Evol. Microbiol.">
        <title>The Global Catalogue of Microorganisms (GCM) 10K type strain sequencing project: providing services to taxonomists for standard genome sequencing and annotation.</title>
        <authorList>
            <consortium name="The Broad Institute Genomics Platform"/>
            <consortium name="The Broad Institute Genome Sequencing Center for Infectious Disease"/>
            <person name="Wu L."/>
            <person name="Ma J."/>
        </authorList>
    </citation>
    <scope>NUCLEOTIDE SEQUENCE [LARGE SCALE GENOMIC DNA]</scope>
    <source>
        <strain evidence="3">JCM 17695</strain>
    </source>
</reference>
<feature type="transmembrane region" description="Helical" evidence="1">
    <location>
        <begin position="12"/>
        <end position="29"/>
    </location>
</feature>
<proteinExistence type="predicted"/>
<comment type="caution">
    <text evidence="2">The sequence shown here is derived from an EMBL/GenBank/DDBJ whole genome shotgun (WGS) entry which is preliminary data.</text>
</comment>
<evidence type="ECO:0000313" key="2">
    <source>
        <dbReference type="EMBL" id="MFC7613652.1"/>
    </source>
</evidence>
<feature type="transmembrane region" description="Helical" evidence="1">
    <location>
        <begin position="207"/>
        <end position="226"/>
    </location>
</feature>